<sequence>MNKIPTTSPSSVGLTFGISAYLIWGFFPIYFKGLESVPPLQVVCHRIIWSALFLAILITLRRGWGEVAAAFSSRGNLLLLVTTALLIATNWLIFIIAVGHAEVLQSSLGYFMTPFVSVVLGVFRLKERLRRMQVAALVLAFIGVALITAQQSAPPWAALTLAATFGTYGLLRKVAGVDALAGLAVETFILAPAAAGYLAYAEIIGVAGFRHSGGGIATLLICSGLVTSLPLLLFAAAARRLRLATIGFLQYLTPTMHFLIAVLLYHEPFTAANLASFGFIWLGLLLYSLNVLSMARQPTK</sequence>
<evidence type="ECO:0000256" key="6">
    <source>
        <dbReference type="ARBA" id="ARBA00022989"/>
    </source>
</evidence>
<dbReference type="RefSeq" id="WP_214170923.1">
    <property type="nucleotide sequence ID" value="NZ_JAHCVJ010000002.1"/>
</dbReference>
<evidence type="ECO:0000256" key="4">
    <source>
        <dbReference type="ARBA" id="ARBA00022475"/>
    </source>
</evidence>
<feature type="transmembrane region" description="Helical" evidence="8">
    <location>
        <begin position="76"/>
        <end position="101"/>
    </location>
</feature>
<feature type="transmembrane region" description="Helical" evidence="8">
    <location>
        <begin position="12"/>
        <end position="31"/>
    </location>
</feature>
<keyword evidence="5 8" id="KW-0812">Transmembrane</keyword>
<evidence type="ECO:0000256" key="2">
    <source>
        <dbReference type="ARBA" id="ARBA00007362"/>
    </source>
</evidence>
<protein>
    <submittedName>
        <fullName evidence="10">EamA family transporter RarD</fullName>
    </submittedName>
</protein>
<keyword evidence="4" id="KW-1003">Cell membrane</keyword>
<feature type="transmembrane region" description="Helical" evidence="8">
    <location>
        <begin position="243"/>
        <end position="265"/>
    </location>
</feature>
<proteinExistence type="inferred from homology"/>
<organism evidence="10 11">
    <name type="scientific">Geoanaerobacter pelophilus</name>
    <dbReference type="NCBI Taxonomy" id="60036"/>
    <lineage>
        <taxon>Bacteria</taxon>
        <taxon>Pseudomonadati</taxon>
        <taxon>Thermodesulfobacteriota</taxon>
        <taxon>Desulfuromonadia</taxon>
        <taxon>Geobacterales</taxon>
        <taxon>Geobacteraceae</taxon>
        <taxon>Geoanaerobacter</taxon>
    </lineage>
</organism>
<keyword evidence="7 8" id="KW-0472">Membrane</keyword>
<reference evidence="10 11" key="1">
    <citation type="submission" date="2021-05" db="EMBL/GenBank/DDBJ databases">
        <title>The draft genome of Geobacter pelophilus DSM 12255.</title>
        <authorList>
            <person name="Xu Z."/>
            <person name="Masuda Y."/>
            <person name="Itoh H."/>
            <person name="Senoo K."/>
        </authorList>
    </citation>
    <scope>NUCLEOTIDE SEQUENCE [LARGE SCALE GENOMIC DNA]</scope>
    <source>
        <strain evidence="10 11">DSM 12255</strain>
    </source>
</reference>
<dbReference type="InterPro" id="IPR037185">
    <property type="entry name" value="EmrE-like"/>
</dbReference>
<comment type="similarity">
    <text evidence="2">Belongs to the EamA transporter family.</text>
</comment>
<evidence type="ECO:0000313" key="10">
    <source>
        <dbReference type="EMBL" id="MBT0664160.1"/>
    </source>
</evidence>
<dbReference type="NCBIfam" id="TIGR00688">
    <property type="entry name" value="rarD"/>
    <property type="match status" value="1"/>
</dbReference>
<feature type="transmembrane region" description="Helical" evidence="8">
    <location>
        <begin position="215"/>
        <end position="236"/>
    </location>
</feature>
<dbReference type="PANTHER" id="PTHR22911">
    <property type="entry name" value="ACYL-MALONYL CONDENSING ENZYME-RELATED"/>
    <property type="match status" value="1"/>
</dbReference>
<dbReference type="PANTHER" id="PTHR22911:SF137">
    <property type="entry name" value="SOLUTE CARRIER FAMILY 35 MEMBER G2-RELATED"/>
    <property type="match status" value="1"/>
</dbReference>
<feature type="transmembrane region" description="Helical" evidence="8">
    <location>
        <begin position="132"/>
        <end position="149"/>
    </location>
</feature>
<keyword evidence="11" id="KW-1185">Reference proteome</keyword>
<dbReference type="InterPro" id="IPR000620">
    <property type="entry name" value="EamA_dom"/>
</dbReference>
<name>A0AAW4L3S2_9BACT</name>
<feature type="transmembrane region" description="Helical" evidence="8">
    <location>
        <begin position="47"/>
        <end position="64"/>
    </location>
</feature>
<dbReference type="EMBL" id="JAHCVJ010000002">
    <property type="protein sequence ID" value="MBT0664160.1"/>
    <property type="molecule type" value="Genomic_DNA"/>
</dbReference>
<keyword evidence="3" id="KW-0813">Transport</keyword>
<dbReference type="SUPFAM" id="SSF103481">
    <property type="entry name" value="Multidrug resistance efflux transporter EmrE"/>
    <property type="match status" value="2"/>
</dbReference>
<feature type="transmembrane region" description="Helical" evidence="8">
    <location>
        <begin position="271"/>
        <end position="292"/>
    </location>
</feature>
<dbReference type="InterPro" id="IPR004626">
    <property type="entry name" value="RarD"/>
</dbReference>
<comment type="caution">
    <text evidence="10">The sequence shown here is derived from an EMBL/GenBank/DDBJ whole genome shotgun (WGS) entry which is preliminary data.</text>
</comment>
<evidence type="ECO:0000256" key="7">
    <source>
        <dbReference type="ARBA" id="ARBA00023136"/>
    </source>
</evidence>
<evidence type="ECO:0000256" key="5">
    <source>
        <dbReference type="ARBA" id="ARBA00022692"/>
    </source>
</evidence>
<evidence type="ECO:0000259" key="9">
    <source>
        <dbReference type="Pfam" id="PF00892"/>
    </source>
</evidence>
<evidence type="ECO:0000256" key="8">
    <source>
        <dbReference type="SAM" id="Phobius"/>
    </source>
</evidence>
<dbReference type="Pfam" id="PF00892">
    <property type="entry name" value="EamA"/>
    <property type="match status" value="1"/>
</dbReference>
<evidence type="ECO:0000313" key="11">
    <source>
        <dbReference type="Proteomes" id="UP000811899"/>
    </source>
</evidence>
<dbReference type="GO" id="GO:0005886">
    <property type="term" value="C:plasma membrane"/>
    <property type="evidence" value="ECO:0007669"/>
    <property type="project" value="UniProtKB-SubCell"/>
</dbReference>
<accession>A0AAW4L3S2</accession>
<dbReference type="AlphaFoldDB" id="A0AAW4L3S2"/>
<feature type="transmembrane region" description="Helical" evidence="8">
    <location>
        <begin position="183"/>
        <end position="209"/>
    </location>
</feature>
<dbReference type="Proteomes" id="UP000811899">
    <property type="component" value="Unassembled WGS sequence"/>
</dbReference>
<feature type="transmembrane region" description="Helical" evidence="8">
    <location>
        <begin position="155"/>
        <end position="171"/>
    </location>
</feature>
<feature type="transmembrane region" description="Helical" evidence="8">
    <location>
        <begin position="107"/>
        <end position="125"/>
    </location>
</feature>
<evidence type="ECO:0000256" key="3">
    <source>
        <dbReference type="ARBA" id="ARBA00022448"/>
    </source>
</evidence>
<keyword evidence="6 8" id="KW-1133">Transmembrane helix</keyword>
<evidence type="ECO:0000256" key="1">
    <source>
        <dbReference type="ARBA" id="ARBA00004651"/>
    </source>
</evidence>
<gene>
    <name evidence="10" type="primary">rarD</name>
    <name evidence="10" type="ORF">KI809_07580</name>
</gene>
<feature type="domain" description="EamA" evidence="9">
    <location>
        <begin position="13"/>
        <end position="148"/>
    </location>
</feature>
<comment type="subcellular location">
    <subcellularLocation>
        <location evidence="1">Cell membrane</location>
        <topology evidence="1">Multi-pass membrane protein</topology>
    </subcellularLocation>
</comment>